<evidence type="ECO:0000313" key="2">
    <source>
        <dbReference type="Proteomes" id="UP000550508"/>
    </source>
</evidence>
<organism evidence="1 2">
    <name type="scientific">Phyllobacterium pellucidum</name>
    <dbReference type="NCBI Taxonomy" id="2740464"/>
    <lineage>
        <taxon>Bacteria</taxon>
        <taxon>Pseudomonadati</taxon>
        <taxon>Pseudomonadota</taxon>
        <taxon>Alphaproteobacteria</taxon>
        <taxon>Hyphomicrobiales</taxon>
        <taxon>Phyllobacteriaceae</taxon>
        <taxon>Phyllobacterium</taxon>
    </lineage>
</organism>
<accession>A0A849VT74</accession>
<dbReference type="EMBL" id="JABUMX010000002">
    <property type="protein sequence ID" value="NTS31250.1"/>
    <property type="molecule type" value="Genomic_DNA"/>
</dbReference>
<proteinExistence type="predicted"/>
<protein>
    <submittedName>
        <fullName evidence="1">Uncharacterized protein</fullName>
    </submittedName>
</protein>
<dbReference type="Proteomes" id="UP000550508">
    <property type="component" value="Unassembled WGS sequence"/>
</dbReference>
<dbReference type="AlphaFoldDB" id="A0A849VT74"/>
<keyword evidence="2" id="KW-1185">Reference proteome</keyword>
<name>A0A849VT74_9HYPH</name>
<dbReference type="RefSeq" id="WP_174207907.1">
    <property type="nucleotide sequence ID" value="NZ_JABUMX010000002.1"/>
</dbReference>
<gene>
    <name evidence="1" type="ORF">HQ945_08280</name>
</gene>
<comment type="caution">
    <text evidence="1">The sequence shown here is derived from an EMBL/GenBank/DDBJ whole genome shotgun (WGS) entry which is preliminary data.</text>
</comment>
<sequence>MPYVTRDVDGVVDGLYANLQPGWAEEWLEDDAAEVVAFLNPPPPIPGTISDRQFFQQLAIMGLITEEEALAYVSTGALPSAFNDFIGSLPEPQRFNAKMLIIGAQTFQRSHPLVAQFGAMNGMSSAQIDDLWREASTL</sequence>
<evidence type="ECO:0000313" key="1">
    <source>
        <dbReference type="EMBL" id="NTS31250.1"/>
    </source>
</evidence>
<reference evidence="1 2" key="1">
    <citation type="submission" date="2020-05" db="EMBL/GenBank/DDBJ databases">
        <authorList>
            <person name="Kim M.K."/>
        </authorList>
    </citation>
    <scope>NUCLEOTIDE SEQUENCE [LARGE SCALE GENOMIC DNA]</scope>
    <source>
        <strain evidence="1 2">BT25</strain>
    </source>
</reference>